<evidence type="ECO:0000256" key="2">
    <source>
        <dbReference type="ARBA" id="ARBA00022840"/>
    </source>
</evidence>
<protein>
    <recommendedName>
        <fullName evidence="8">Myosin motor domain-containing protein</fullName>
    </recommendedName>
</protein>
<evidence type="ECO:0000256" key="4">
    <source>
        <dbReference type="ARBA" id="ARBA00023175"/>
    </source>
</evidence>
<proteinExistence type="inferred from homology"/>
<dbReference type="GO" id="GO:0005524">
    <property type="term" value="F:ATP binding"/>
    <property type="evidence" value="ECO:0007669"/>
    <property type="project" value="UniProtKB-KW"/>
</dbReference>
<accession>A0A3M6U7G0</accession>
<keyword evidence="10" id="KW-1185">Reference proteome</keyword>
<evidence type="ECO:0000256" key="3">
    <source>
        <dbReference type="ARBA" id="ARBA00023123"/>
    </source>
</evidence>
<evidence type="ECO:0000313" key="10">
    <source>
        <dbReference type="Proteomes" id="UP000275408"/>
    </source>
</evidence>
<comment type="similarity">
    <text evidence="6">Belongs to the TRAFAC class myosin-kinesin ATPase superfamily. Myosin family.</text>
</comment>
<dbReference type="PANTHER" id="PTHR13140">
    <property type="entry name" value="MYOSIN"/>
    <property type="match status" value="1"/>
</dbReference>
<name>A0A3M6U7G0_POCDA</name>
<comment type="caution">
    <text evidence="6">Lacks conserved residue(s) required for the propagation of feature annotation.</text>
</comment>
<keyword evidence="2" id="KW-0067">ATP-binding</keyword>
<dbReference type="SUPFAM" id="SSF52540">
    <property type="entry name" value="P-loop containing nucleoside triphosphate hydrolases"/>
    <property type="match status" value="1"/>
</dbReference>
<dbReference type="SMART" id="SM00242">
    <property type="entry name" value="MYSc"/>
    <property type="match status" value="1"/>
</dbReference>
<dbReference type="InterPro" id="IPR001609">
    <property type="entry name" value="Myosin_head_motor_dom-like"/>
</dbReference>
<dbReference type="Proteomes" id="UP000275408">
    <property type="component" value="Unassembled WGS sequence"/>
</dbReference>
<dbReference type="InterPro" id="IPR036961">
    <property type="entry name" value="Kinesin_motor_dom_sf"/>
</dbReference>
<dbReference type="GO" id="GO:0016459">
    <property type="term" value="C:myosin complex"/>
    <property type="evidence" value="ECO:0007669"/>
    <property type="project" value="UniProtKB-KW"/>
</dbReference>
<dbReference type="PANTHER" id="PTHR13140:SF498">
    <property type="entry name" value="DACHS, ISOFORM E"/>
    <property type="match status" value="1"/>
</dbReference>
<organism evidence="9 10">
    <name type="scientific">Pocillopora damicornis</name>
    <name type="common">Cauliflower coral</name>
    <name type="synonym">Millepora damicornis</name>
    <dbReference type="NCBI Taxonomy" id="46731"/>
    <lineage>
        <taxon>Eukaryota</taxon>
        <taxon>Metazoa</taxon>
        <taxon>Cnidaria</taxon>
        <taxon>Anthozoa</taxon>
        <taxon>Hexacorallia</taxon>
        <taxon>Scleractinia</taxon>
        <taxon>Astrocoeniina</taxon>
        <taxon>Pocilloporidae</taxon>
        <taxon>Pocillopora</taxon>
    </lineage>
</organism>
<keyword evidence="4" id="KW-0505">Motor protein</keyword>
<dbReference type="Gene3D" id="1.20.58.530">
    <property type="match status" value="1"/>
</dbReference>
<evidence type="ECO:0000256" key="6">
    <source>
        <dbReference type="PROSITE-ProRule" id="PRU00782"/>
    </source>
</evidence>
<dbReference type="PROSITE" id="PS51456">
    <property type="entry name" value="MYOSIN_MOTOR"/>
    <property type="match status" value="1"/>
</dbReference>
<dbReference type="GO" id="GO:0051015">
    <property type="term" value="F:actin filament binding"/>
    <property type="evidence" value="ECO:0007669"/>
    <property type="project" value="TreeGrafter"/>
</dbReference>
<sequence length="996" mass="110610">MAAKNPNPQDIGEFDRIRKENAVLRDELVNMREEISSERHTHEQLLKSFQVRHNEDSRKLREEKKLTSKLAEENGELRLELKAFRERSLANGRDHEKLQGSDVNERLFQELSAMGKRLGLLHNDLLSSPALKNLDGRHAAKREAGSVVKDPLKKLGTELMSLRALLTAKSSIRLNGVTLPDHREVKTNGMASNSVSGNQTSLPPDDLVHLTGPITEAALLGALQQRSAAAENYTNLGSVMIAMNSFDRAQSKTGLPQSFSDNQRLQTVIQRVTRKLAYSSAPQVIVLSGSGGSGKTFTAQALVHHLLEQAGGGMDSDICKHFLASVAVIQSLGNAKTPTNSDSSRMGALFEFHLSDGLISRTKLQCYLLDSVKFVDGEGLELDVKGNNEIKAVAALLGVSGVSLYRGLTTKTKNVRGQILRSLCDSVTANSNRDSLAKALYCRTVAAIVRRVNSYKRPASLMSVSPQGSYESLRAASSSPGSNGSLGKSPLTSSNGLLMASLPVITPPSTPSLDGSFQFTKGASGLIGIIDMFGFENSEVNQLEQLCVNLCSETLQHFYNTHIFKSREEYSREDGVLSDFGVDYFDNAPCIELLTCQRAGILTVLDKESLFARGSYQNFLQKVKGQHKDSDRSYMMPALFLTSTETQLMMTLSNCNFGFATHLFTNDLKPQQGQTTAPKGVLYRISPTPAQEAQSPAGTADAPLRTFSQGFQEKIDGLLKTLVQAQPTFINTREEPYSFDRGIVSQQIRVLQIFETLQLLQSALANRIRLEAFAKRYSFVSPRKVRGLEETGYEDCKDILETLMRKVDKPNNDVMFGSWVLGKRYVFYSEVVKQELDKLYEERKVKAVVTIQCCLRRWICRKRWPNLKRSLELQRKGRQGSKTNHSLVRRSVSPSDELRVDTKAADQSCCLFGIDMETPPPLPKSRPYTVLGNMKMGFPQNRIMKMDYPDDGSEVLLKKGEVVKVVRASEKRGYLVIEHRGATVHLPFQVMELKEM</sequence>
<evidence type="ECO:0000256" key="1">
    <source>
        <dbReference type="ARBA" id="ARBA00022741"/>
    </source>
</evidence>
<dbReference type="Pfam" id="PF00063">
    <property type="entry name" value="Myosin_head"/>
    <property type="match status" value="2"/>
</dbReference>
<dbReference type="GO" id="GO:0016020">
    <property type="term" value="C:membrane"/>
    <property type="evidence" value="ECO:0007669"/>
    <property type="project" value="TreeGrafter"/>
</dbReference>
<dbReference type="PROSITE" id="PS50096">
    <property type="entry name" value="IQ"/>
    <property type="match status" value="1"/>
</dbReference>
<dbReference type="STRING" id="46731.A0A3M6U7G0"/>
<evidence type="ECO:0000259" key="8">
    <source>
        <dbReference type="PROSITE" id="PS51456"/>
    </source>
</evidence>
<dbReference type="InterPro" id="IPR027417">
    <property type="entry name" value="P-loop_NTPase"/>
</dbReference>
<dbReference type="GO" id="GO:0005737">
    <property type="term" value="C:cytoplasm"/>
    <property type="evidence" value="ECO:0007669"/>
    <property type="project" value="TreeGrafter"/>
</dbReference>
<reference evidence="9 10" key="1">
    <citation type="journal article" date="2018" name="Sci. Rep.">
        <title>Comparative analysis of the Pocillopora damicornis genome highlights role of immune system in coral evolution.</title>
        <authorList>
            <person name="Cunning R."/>
            <person name="Bay R.A."/>
            <person name="Gillette P."/>
            <person name="Baker A.C."/>
            <person name="Traylor-Knowles N."/>
        </authorList>
    </citation>
    <scope>NUCLEOTIDE SEQUENCE [LARGE SCALE GENOMIC DNA]</scope>
    <source>
        <strain evidence="9">RSMAS</strain>
        <tissue evidence="9">Whole animal</tissue>
    </source>
</reference>
<keyword evidence="1" id="KW-0547">Nucleotide-binding</keyword>
<dbReference type="AlphaFoldDB" id="A0A3M6U7G0"/>
<dbReference type="GO" id="GO:0007015">
    <property type="term" value="P:actin filament organization"/>
    <property type="evidence" value="ECO:0007669"/>
    <property type="project" value="TreeGrafter"/>
</dbReference>
<dbReference type="GO" id="GO:0003774">
    <property type="term" value="F:cytoskeletal motor activity"/>
    <property type="evidence" value="ECO:0007669"/>
    <property type="project" value="InterPro"/>
</dbReference>
<dbReference type="OrthoDB" id="370884at2759"/>
<feature type="domain" description="Myosin motor" evidence="8">
    <location>
        <begin position="386"/>
        <end position="844"/>
    </location>
</feature>
<dbReference type="EMBL" id="RCHS01002083">
    <property type="protein sequence ID" value="RMX49595.1"/>
    <property type="molecule type" value="Genomic_DNA"/>
</dbReference>
<keyword evidence="5 6" id="KW-0009">Actin-binding</keyword>
<dbReference type="Gene3D" id="1.20.5.4820">
    <property type="match status" value="1"/>
</dbReference>
<evidence type="ECO:0000256" key="5">
    <source>
        <dbReference type="ARBA" id="ARBA00023203"/>
    </source>
</evidence>
<comment type="caution">
    <text evidence="9">The sequence shown here is derived from an EMBL/GenBank/DDBJ whole genome shotgun (WGS) entry which is preliminary data.</text>
</comment>
<keyword evidence="3 6" id="KW-0518">Myosin</keyword>
<evidence type="ECO:0000313" key="9">
    <source>
        <dbReference type="EMBL" id="RMX49595.1"/>
    </source>
</evidence>
<dbReference type="Gene3D" id="1.20.120.720">
    <property type="entry name" value="Myosin VI head, motor domain, U50 subdomain"/>
    <property type="match status" value="2"/>
</dbReference>
<feature type="region of interest" description="Disordered" evidence="7">
    <location>
        <begin position="874"/>
        <end position="900"/>
    </location>
</feature>
<dbReference type="Gene3D" id="3.40.850.10">
    <property type="entry name" value="Kinesin motor domain"/>
    <property type="match status" value="2"/>
</dbReference>
<dbReference type="PRINTS" id="PR00193">
    <property type="entry name" value="MYOSINHEAVY"/>
</dbReference>
<evidence type="ECO:0000256" key="7">
    <source>
        <dbReference type="SAM" id="MobiDB-lite"/>
    </source>
</evidence>
<gene>
    <name evidence="9" type="ORF">pdam_00003048</name>
</gene>